<keyword evidence="5" id="KW-1185">Reference proteome</keyword>
<dbReference type="PROSITE" id="PS50222">
    <property type="entry name" value="EF_HAND_2"/>
    <property type="match status" value="2"/>
</dbReference>
<organism evidence="5 6">
    <name type="scientific">Acrobeloides nanus</name>
    <dbReference type="NCBI Taxonomy" id="290746"/>
    <lineage>
        <taxon>Eukaryota</taxon>
        <taxon>Metazoa</taxon>
        <taxon>Ecdysozoa</taxon>
        <taxon>Nematoda</taxon>
        <taxon>Chromadorea</taxon>
        <taxon>Rhabditida</taxon>
        <taxon>Tylenchina</taxon>
        <taxon>Cephalobomorpha</taxon>
        <taxon>Cephaloboidea</taxon>
        <taxon>Cephalobidae</taxon>
        <taxon>Acrobeloides</taxon>
    </lineage>
</organism>
<keyword evidence="2" id="KW-0106">Calcium</keyword>
<feature type="region of interest" description="Disordered" evidence="3">
    <location>
        <begin position="1"/>
        <end position="23"/>
    </location>
</feature>
<dbReference type="PROSITE" id="PS00018">
    <property type="entry name" value="EF_HAND_1"/>
    <property type="match status" value="1"/>
</dbReference>
<evidence type="ECO:0000256" key="3">
    <source>
        <dbReference type="SAM" id="MobiDB-lite"/>
    </source>
</evidence>
<dbReference type="InterPro" id="IPR018247">
    <property type="entry name" value="EF_Hand_1_Ca_BS"/>
</dbReference>
<feature type="domain" description="EF-hand" evidence="4">
    <location>
        <begin position="29"/>
        <end position="64"/>
    </location>
</feature>
<dbReference type="SUPFAM" id="SSF47473">
    <property type="entry name" value="EF-hand"/>
    <property type="match status" value="1"/>
</dbReference>
<dbReference type="Pfam" id="PF13405">
    <property type="entry name" value="EF-hand_6"/>
    <property type="match status" value="1"/>
</dbReference>
<evidence type="ECO:0000313" key="6">
    <source>
        <dbReference type="WBParaSite" id="ACRNAN_Path_1079.g4129.t1"/>
    </source>
</evidence>
<evidence type="ECO:0000259" key="4">
    <source>
        <dbReference type="PROSITE" id="PS50222"/>
    </source>
</evidence>
<dbReference type="FunFam" id="1.10.238.10:FF:000001">
    <property type="entry name" value="Calmodulin 1"/>
    <property type="match status" value="1"/>
</dbReference>
<dbReference type="AlphaFoldDB" id="A0A914BV66"/>
<proteinExistence type="predicted"/>
<evidence type="ECO:0000256" key="2">
    <source>
        <dbReference type="ARBA" id="ARBA00022837"/>
    </source>
</evidence>
<dbReference type="Proteomes" id="UP000887540">
    <property type="component" value="Unplaced"/>
</dbReference>
<feature type="domain" description="EF-hand" evidence="4">
    <location>
        <begin position="98"/>
        <end position="133"/>
    </location>
</feature>
<evidence type="ECO:0000313" key="5">
    <source>
        <dbReference type="Proteomes" id="UP000887540"/>
    </source>
</evidence>
<dbReference type="InterPro" id="IPR050403">
    <property type="entry name" value="Myosin_RLC"/>
</dbReference>
<evidence type="ECO:0000256" key="1">
    <source>
        <dbReference type="ARBA" id="ARBA00022737"/>
    </source>
</evidence>
<dbReference type="InterPro" id="IPR002048">
    <property type="entry name" value="EF_hand_dom"/>
</dbReference>
<sequence>MSEKKVVKKKKAPASESQSDGRVTTFDQRTITEFKEAFGLMDVDKDGIISADDVKNIFEMNGISIPDSQANSMVKEAGAALNFTVFLTLFGERLTGTDPEKTIIEAFENFDLKQEGSIPEEELLRVLKYKKGKPLDETEIQNMYKGNPPIANGKVDYKAFAHVISTGGDDKK</sequence>
<keyword evidence="1" id="KW-0677">Repeat</keyword>
<accession>A0A914BV66</accession>
<dbReference type="PANTHER" id="PTHR23049">
    <property type="entry name" value="MYOSIN REGULATORY LIGHT CHAIN 2"/>
    <property type="match status" value="1"/>
</dbReference>
<dbReference type="Gene3D" id="1.10.238.10">
    <property type="entry name" value="EF-hand"/>
    <property type="match status" value="2"/>
</dbReference>
<feature type="compositionally biased region" description="Basic residues" evidence="3">
    <location>
        <begin position="1"/>
        <end position="12"/>
    </location>
</feature>
<dbReference type="InterPro" id="IPR011992">
    <property type="entry name" value="EF-hand-dom_pair"/>
</dbReference>
<protein>
    <submittedName>
        <fullName evidence="6">EF-hand domain-containing protein</fullName>
    </submittedName>
</protein>
<dbReference type="GO" id="GO:0005509">
    <property type="term" value="F:calcium ion binding"/>
    <property type="evidence" value="ECO:0007669"/>
    <property type="project" value="InterPro"/>
</dbReference>
<dbReference type="WBParaSite" id="ACRNAN_Path_1079.g4129.t1">
    <property type="protein sequence ID" value="ACRNAN_Path_1079.g4129.t1"/>
    <property type="gene ID" value="ACRNAN_Path_1079.g4129"/>
</dbReference>
<reference evidence="6" key="1">
    <citation type="submission" date="2022-11" db="UniProtKB">
        <authorList>
            <consortium name="WormBaseParasite"/>
        </authorList>
    </citation>
    <scope>IDENTIFICATION</scope>
</reference>
<name>A0A914BV66_9BILA</name>